<protein>
    <recommendedName>
        <fullName evidence="7">O-antigen ligase-related domain-containing protein</fullName>
    </recommendedName>
</protein>
<dbReference type="GO" id="GO:0016020">
    <property type="term" value="C:membrane"/>
    <property type="evidence" value="ECO:0007669"/>
    <property type="project" value="UniProtKB-SubCell"/>
</dbReference>
<evidence type="ECO:0000256" key="2">
    <source>
        <dbReference type="ARBA" id="ARBA00022692"/>
    </source>
</evidence>
<evidence type="ECO:0000256" key="6">
    <source>
        <dbReference type="SAM" id="Phobius"/>
    </source>
</evidence>
<evidence type="ECO:0000259" key="7">
    <source>
        <dbReference type="Pfam" id="PF04932"/>
    </source>
</evidence>
<feature type="transmembrane region" description="Helical" evidence="6">
    <location>
        <begin position="12"/>
        <end position="36"/>
    </location>
</feature>
<organism evidence="8 9">
    <name type="scientific">Mangrovihabitans endophyticus</name>
    <dbReference type="NCBI Taxonomy" id="1751298"/>
    <lineage>
        <taxon>Bacteria</taxon>
        <taxon>Bacillati</taxon>
        <taxon>Actinomycetota</taxon>
        <taxon>Actinomycetes</taxon>
        <taxon>Micromonosporales</taxon>
        <taxon>Micromonosporaceae</taxon>
        <taxon>Mangrovihabitans</taxon>
    </lineage>
</organism>
<feature type="transmembrane region" description="Helical" evidence="6">
    <location>
        <begin position="248"/>
        <end position="268"/>
    </location>
</feature>
<dbReference type="EMBL" id="BMMX01000020">
    <property type="protein sequence ID" value="GGL02492.1"/>
    <property type="molecule type" value="Genomic_DNA"/>
</dbReference>
<feature type="compositionally biased region" description="Pro residues" evidence="5">
    <location>
        <begin position="402"/>
        <end position="421"/>
    </location>
</feature>
<dbReference type="PANTHER" id="PTHR37422">
    <property type="entry name" value="TEICHURONIC ACID BIOSYNTHESIS PROTEIN TUAE"/>
    <property type="match status" value="1"/>
</dbReference>
<dbReference type="Pfam" id="PF04932">
    <property type="entry name" value="Wzy_C"/>
    <property type="match status" value="1"/>
</dbReference>
<feature type="transmembrane region" description="Helical" evidence="6">
    <location>
        <begin position="327"/>
        <end position="347"/>
    </location>
</feature>
<feature type="domain" description="O-antigen ligase-related" evidence="7">
    <location>
        <begin position="212"/>
        <end position="310"/>
    </location>
</feature>
<evidence type="ECO:0000256" key="3">
    <source>
        <dbReference type="ARBA" id="ARBA00022989"/>
    </source>
</evidence>
<reference evidence="8" key="1">
    <citation type="journal article" date="2014" name="Int. J. Syst. Evol. Microbiol.">
        <title>Complete genome sequence of Corynebacterium casei LMG S-19264T (=DSM 44701T), isolated from a smear-ripened cheese.</title>
        <authorList>
            <consortium name="US DOE Joint Genome Institute (JGI-PGF)"/>
            <person name="Walter F."/>
            <person name="Albersmeier A."/>
            <person name="Kalinowski J."/>
            <person name="Ruckert C."/>
        </authorList>
    </citation>
    <scope>NUCLEOTIDE SEQUENCE</scope>
    <source>
        <strain evidence="8">CGMCC 4.7299</strain>
    </source>
</reference>
<dbReference type="PANTHER" id="PTHR37422:SF13">
    <property type="entry name" value="LIPOPOLYSACCHARIDE BIOSYNTHESIS PROTEIN PA4999-RELATED"/>
    <property type="match status" value="1"/>
</dbReference>
<keyword evidence="3 6" id="KW-1133">Transmembrane helix</keyword>
<evidence type="ECO:0000313" key="9">
    <source>
        <dbReference type="Proteomes" id="UP000656042"/>
    </source>
</evidence>
<sequence>MWPLYVMFGLVPFWWATGGLYLFWPLFALILAVVLFARGKIEMPSGSTTWMVMAAVVLVSVTRLDRVTGLPMFLLRLGFMLSALLVYLYVYNALRAGASWDRVFRPLCLFWLSMVALGWIGVFAQKFTLTTPVEMLLPHSITADRGVQAMVHVHATEFNPLGRNQFFRTAAPYPYTNNWGTGFAVLVPCVIAYLTSIRTGGMRVLLLISLPLSLIPAFLTLNRGMFIGLGAGLVYLGLRALMRGDVRLIGSIVGVAVLAWVATLVVPVEDLIANRVDNTDSTTDRADLYLQTLGAVGHSPILGYGGPRLVDTTSGAEPLGTQGQMWLVMYSHGIPALLLFLAFWVVVARRMAAAVTSPGKWLSTVPVIALVVTPFYGFTDINLSVMFFAIGLGMAALDGPVRRPPPPDATTPASPVRPPPQRARASARAAVSIKYSQSIAPPPRS</sequence>
<feature type="transmembrane region" description="Helical" evidence="6">
    <location>
        <begin position="202"/>
        <end position="219"/>
    </location>
</feature>
<gene>
    <name evidence="8" type="ORF">GCM10012284_41280</name>
</gene>
<comment type="caution">
    <text evidence="8">The sequence shown here is derived from an EMBL/GenBank/DDBJ whole genome shotgun (WGS) entry which is preliminary data.</text>
</comment>
<evidence type="ECO:0000313" key="8">
    <source>
        <dbReference type="EMBL" id="GGL02492.1"/>
    </source>
</evidence>
<keyword evidence="2 6" id="KW-0812">Transmembrane</keyword>
<keyword evidence="9" id="KW-1185">Reference proteome</keyword>
<feature type="transmembrane region" description="Helical" evidence="6">
    <location>
        <begin position="178"/>
        <end position="195"/>
    </location>
</feature>
<evidence type="ECO:0000256" key="5">
    <source>
        <dbReference type="SAM" id="MobiDB-lite"/>
    </source>
</evidence>
<proteinExistence type="predicted"/>
<evidence type="ECO:0000256" key="1">
    <source>
        <dbReference type="ARBA" id="ARBA00004141"/>
    </source>
</evidence>
<dbReference type="InterPro" id="IPR051533">
    <property type="entry name" value="WaaL-like"/>
</dbReference>
<name>A0A8J3C2Z2_9ACTN</name>
<comment type="subcellular location">
    <subcellularLocation>
        <location evidence="1">Membrane</location>
        <topology evidence="1">Multi-pass membrane protein</topology>
    </subcellularLocation>
</comment>
<reference evidence="8" key="2">
    <citation type="submission" date="2020-09" db="EMBL/GenBank/DDBJ databases">
        <authorList>
            <person name="Sun Q."/>
            <person name="Zhou Y."/>
        </authorList>
    </citation>
    <scope>NUCLEOTIDE SEQUENCE</scope>
    <source>
        <strain evidence="8">CGMCC 4.7299</strain>
    </source>
</reference>
<dbReference type="Proteomes" id="UP000656042">
    <property type="component" value="Unassembled WGS sequence"/>
</dbReference>
<feature type="transmembrane region" description="Helical" evidence="6">
    <location>
        <begin position="48"/>
        <end position="64"/>
    </location>
</feature>
<dbReference type="AlphaFoldDB" id="A0A8J3C2Z2"/>
<feature type="transmembrane region" description="Helical" evidence="6">
    <location>
        <begin position="70"/>
        <end position="91"/>
    </location>
</feature>
<evidence type="ECO:0000256" key="4">
    <source>
        <dbReference type="ARBA" id="ARBA00023136"/>
    </source>
</evidence>
<dbReference type="InterPro" id="IPR007016">
    <property type="entry name" value="O-antigen_ligase-rel_domated"/>
</dbReference>
<feature type="region of interest" description="Disordered" evidence="5">
    <location>
        <begin position="401"/>
        <end position="445"/>
    </location>
</feature>
<feature type="compositionally biased region" description="Low complexity" evidence="5">
    <location>
        <begin position="422"/>
        <end position="431"/>
    </location>
</feature>
<keyword evidence="4 6" id="KW-0472">Membrane</keyword>
<accession>A0A8J3C2Z2</accession>
<feature type="transmembrane region" description="Helical" evidence="6">
    <location>
        <begin position="103"/>
        <end position="124"/>
    </location>
</feature>